<evidence type="ECO:0000313" key="3">
    <source>
        <dbReference type="Proteomes" id="UP000000310"/>
    </source>
</evidence>
<dbReference type="KEGG" id="psn:Pedsa_1510"/>
<dbReference type="STRING" id="762903.Pedsa_1510"/>
<reference evidence="3" key="2">
    <citation type="submission" date="2011-02" db="EMBL/GenBank/DDBJ databases">
        <title>The complete genome of Pedobacter saltans DSM 12145.</title>
        <authorList>
            <consortium name="US DOE Joint Genome Institute (JGI-PGF)"/>
            <person name="Lucas S."/>
            <person name="Copeland A."/>
            <person name="Lapidus A."/>
            <person name="Bruce D."/>
            <person name="Goodwin L."/>
            <person name="Pitluck S."/>
            <person name="Kyrpides N."/>
            <person name="Mavromatis K."/>
            <person name="Pagani I."/>
            <person name="Ivanova N."/>
            <person name="Ovchinnikova G."/>
            <person name="Lu M."/>
            <person name="Detter J.C."/>
            <person name="Han C."/>
            <person name="Land M."/>
            <person name="Hauser L."/>
            <person name="Markowitz V."/>
            <person name="Cheng J.-F."/>
            <person name="Hugenholtz P."/>
            <person name="Woyke T."/>
            <person name="Wu D."/>
            <person name="Tindall B."/>
            <person name="Pomrenke H.G."/>
            <person name="Brambilla E."/>
            <person name="Klenk H.-P."/>
            <person name="Eisen J.A."/>
        </authorList>
    </citation>
    <scope>NUCLEOTIDE SEQUENCE [LARGE SCALE GENOMIC DNA]</scope>
    <source>
        <strain evidence="3">ATCC 51119 / DSM 12145 / JCM 21818 / LMG 10337 / NBRC 100064 / NCIMB 13643</strain>
    </source>
</reference>
<sequence length="134" mass="15319">MKRLLFLIAGVIILGFTSCQKDVNNYYTVTNKTIYAERSGSQWTLVDGGKTFVSSIPLYETDNFYNDYDGILVYISYDNKVWEQIPHTYLGIAYSFDTSNSDIQVRMQYSDYTQITGGGPGRVYFKIVLIPSEQ</sequence>
<feature type="signal peptide" evidence="1">
    <location>
        <begin position="1"/>
        <end position="21"/>
    </location>
</feature>
<dbReference type="eggNOG" id="ENOG5033GYD">
    <property type="taxonomic scope" value="Bacteria"/>
</dbReference>
<keyword evidence="1" id="KW-0732">Signal</keyword>
<dbReference type="AlphaFoldDB" id="F0S5C6"/>
<name>F0S5C6_PSESL</name>
<dbReference type="OrthoDB" id="672896at2"/>
<organism evidence="2 3">
    <name type="scientific">Pseudopedobacter saltans (strain ATCC 51119 / DSM 12145 / JCM 21818 / CCUG 39354 / LMG 10337 / NBRC 100064 / NCIMB 13643)</name>
    <name type="common">Pedobacter saltans</name>
    <dbReference type="NCBI Taxonomy" id="762903"/>
    <lineage>
        <taxon>Bacteria</taxon>
        <taxon>Pseudomonadati</taxon>
        <taxon>Bacteroidota</taxon>
        <taxon>Sphingobacteriia</taxon>
        <taxon>Sphingobacteriales</taxon>
        <taxon>Sphingobacteriaceae</taxon>
        <taxon>Pseudopedobacter</taxon>
    </lineage>
</organism>
<accession>F0S5C6</accession>
<reference evidence="2 3" key="1">
    <citation type="journal article" date="2011" name="Stand. Genomic Sci.">
        <title>Complete genome sequence of the gliding, heparinolytic Pedobacter saltans type strain (113).</title>
        <authorList>
            <person name="Liolios K."/>
            <person name="Sikorski J."/>
            <person name="Lu M."/>
            <person name="Nolan M."/>
            <person name="Lapidus A."/>
            <person name="Lucas S."/>
            <person name="Hammon N."/>
            <person name="Deshpande S."/>
            <person name="Cheng J.F."/>
            <person name="Tapia R."/>
            <person name="Han C."/>
            <person name="Goodwin L."/>
            <person name="Pitluck S."/>
            <person name="Huntemann M."/>
            <person name="Ivanova N."/>
            <person name="Pagani I."/>
            <person name="Mavromatis K."/>
            <person name="Ovchinikova G."/>
            <person name="Pati A."/>
            <person name="Chen A."/>
            <person name="Palaniappan K."/>
            <person name="Land M."/>
            <person name="Hauser L."/>
            <person name="Brambilla E.M."/>
            <person name="Kotsyurbenko O."/>
            <person name="Rohde M."/>
            <person name="Tindall B.J."/>
            <person name="Abt B."/>
            <person name="Goker M."/>
            <person name="Detter J.C."/>
            <person name="Woyke T."/>
            <person name="Bristow J."/>
            <person name="Eisen J.A."/>
            <person name="Markowitz V."/>
            <person name="Hugenholtz P."/>
            <person name="Klenk H.P."/>
            <person name="Kyrpides N.C."/>
        </authorList>
    </citation>
    <scope>NUCLEOTIDE SEQUENCE [LARGE SCALE GENOMIC DNA]</scope>
    <source>
        <strain evidence="3">ATCC 51119 / DSM 12145 / JCM 21818 / LMG 10337 / NBRC 100064 / NCIMB 13643</strain>
    </source>
</reference>
<evidence type="ECO:0000313" key="2">
    <source>
        <dbReference type="EMBL" id="ADY52071.1"/>
    </source>
</evidence>
<dbReference type="Proteomes" id="UP000000310">
    <property type="component" value="Chromosome"/>
</dbReference>
<dbReference type="HOGENOM" id="CLU_1925211_0_0_10"/>
<evidence type="ECO:0000256" key="1">
    <source>
        <dbReference type="SAM" id="SignalP"/>
    </source>
</evidence>
<dbReference type="PROSITE" id="PS51257">
    <property type="entry name" value="PROKAR_LIPOPROTEIN"/>
    <property type="match status" value="1"/>
</dbReference>
<gene>
    <name evidence="2" type="ordered locus">Pedsa_1510</name>
</gene>
<dbReference type="RefSeq" id="WP_013632570.1">
    <property type="nucleotide sequence ID" value="NC_015177.1"/>
</dbReference>
<proteinExistence type="predicted"/>
<feature type="chain" id="PRO_5003258152" evidence="1">
    <location>
        <begin position="22"/>
        <end position="134"/>
    </location>
</feature>
<keyword evidence="3" id="KW-1185">Reference proteome</keyword>
<protein>
    <submittedName>
        <fullName evidence="2">Uncharacterized protein</fullName>
    </submittedName>
</protein>
<dbReference type="EMBL" id="CP002545">
    <property type="protein sequence ID" value="ADY52071.1"/>
    <property type="molecule type" value="Genomic_DNA"/>
</dbReference>